<dbReference type="RefSeq" id="WP_161746493.1">
    <property type="nucleotide sequence ID" value="NZ_JAAAMV010000027.1"/>
</dbReference>
<sequence length="268" mass="30586">MTTAYDFSLVKTYLHISPEGASHVLDEMPAVDFFRAARLEEMMSKTGETVQAIGYKLPGSYFGTSLCHLCITKLIFLAMYGKLLDLRLEHLTFQIDYEEGHGHPHLGYKINEVIARNLPAENQDEFVTEDWRTFMAVAVTPAVQAIAKAARMNAEMIWQQFGGIAGMVKDFVGQMQLPAEVAERFDHHFRLLSEAIAPEAFGRKRNPFQWEPSYVDNPYRPNERWIMRSACCQYDRREGGTKCFTCPRMTPDERACEVQRIKEASAVS</sequence>
<protein>
    <recommendedName>
        <fullName evidence="3">Ferric siderophore reductase C-terminal domain-containing protein</fullName>
    </recommendedName>
</protein>
<keyword evidence="2" id="KW-1185">Reference proteome</keyword>
<proteinExistence type="predicted"/>
<reference evidence="1 2" key="1">
    <citation type="submission" date="2020-01" db="EMBL/GenBank/DDBJ databases">
        <title>Paenibacillus soybeanensis sp. nov. isolated from the nodules of soybean (Glycine max(L.) Merr).</title>
        <authorList>
            <person name="Wang H."/>
        </authorList>
    </citation>
    <scope>NUCLEOTIDE SEQUENCE [LARGE SCALE GENOMIC DNA]</scope>
    <source>
        <strain evidence="1 2">T1</strain>
    </source>
</reference>
<organism evidence="1 2">
    <name type="scientific">Paenibacillus glycinis</name>
    <dbReference type="NCBI Taxonomy" id="2697035"/>
    <lineage>
        <taxon>Bacteria</taxon>
        <taxon>Bacillati</taxon>
        <taxon>Bacillota</taxon>
        <taxon>Bacilli</taxon>
        <taxon>Bacillales</taxon>
        <taxon>Paenibacillaceae</taxon>
        <taxon>Paenibacillus</taxon>
    </lineage>
</organism>
<evidence type="ECO:0008006" key="3">
    <source>
        <dbReference type="Google" id="ProtNLM"/>
    </source>
</evidence>
<comment type="caution">
    <text evidence="1">The sequence shown here is derived from an EMBL/GenBank/DDBJ whole genome shotgun (WGS) entry which is preliminary data.</text>
</comment>
<gene>
    <name evidence="1" type="ORF">GT019_26690</name>
</gene>
<accession>A0ABW9XZ27</accession>
<dbReference type="Proteomes" id="UP000665561">
    <property type="component" value="Unassembled WGS sequence"/>
</dbReference>
<evidence type="ECO:0000313" key="2">
    <source>
        <dbReference type="Proteomes" id="UP000665561"/>
    </source>
</evidence>
<name>A0ABW9XZ27_9BACL</name>
<evidence type="ECO:0000313" key="1">
    <source>
        <dbReference type="EMBL" id="NBD27476.1"/>
    </source>
</evidence>
<dbReference type="EMBL" id="JAAAMV010000027">
    <property type="protein sequence ID" value="NBD27476.1"/>
    <property type="molecule type" value="Genomic_DNA"/>
</dbReference>